<dbReference type="GeneID" id="41957925"/>
<feature type="region of interest" description="Disordered" evidence="1">
    <location>
        <begin position="80"/>
        <end position="102"/>
    </location>
</feature>
<feature type="compositionally biased region" description="Basic and acidic residues" evidence="1">
    <location>
        <begin position="92"/>
        <end position="102"/>
    </location>
</feature>
<evidence type="ECO:0000313" key="2">
    <source>
        <dbReference type="Proteomes" id="UP000515153"/>
    </source>
</evidence>
<organism evidence="2 3">
    <name type="scientific">Pyricularia grisea</name>
    <name type="common">Crabgrass-specific blast fungus</name>
    <name type="synonym">Magnaporthe grisea</name>
    <dbReference type="NCBI Taxonomy" id="148305"/>
    <lineage>
        <taxon>Eukaryota</taxon>
        <taxon>Fungi</taxon>
        <taxon>Dikarya</taxon>
        <taxon>Ascomycota</taxon>
        <taxon>Pezizomycotina</taxon>
        <taxon>Sordariomycetes</taxon>
        <taxon>Sordariomycetidae</taxon>
        <taxon>Magnaporthales</taxon>
        <taxon>Pyriculariaceae</taxon>
        <taxon>Pyricularia</taxon>
    </lineage>
</organism>
<feature type="non-terminal residue" evidence="3">
    <location>
        <position position="1"/>
    </location>
</feature>
<sequence length="114" mass="13022">RGHYEPGIPHLPKTGFPRCACGIGRIGKPQLTIEYAYRVNDTTRENSPIRLVRAVTSQRRKRPVAPHLWIMRTTPQLPCLPQSSSGFTPNNHQERNNRSEADKWLQKALLKSIL</sequence>
<dbReference type="AlphaFoldDB" id="A0A6P8BE15"/>
<gene>
    <name evidence="3" type="ORF">PgNI_02958</name>
</gene>
<evidence type="ECO:0000313" key="3">
    <source>
        <dbReference type="RefSeq" id="XP_030985299.1"/>
    </source>
</evidence>
<dbReference type="Proteomes" id="UP000515153">
    <property type="component" value="Unplaced"/>
</dbReference>
<dbReference type="RefSeq" id="XP_030985299.1">
    <property type="nucleotide sequence ID" value="XM_031123014.1"/>
</dbReference>
<keyword evidence="2" id="KW-1185">Reference proteome</keyword>
<evidence type="ECO:0000256" key="1">
    <source>
        <dbReference type="SAM" id="MobiDB-lite"/>
    </source>
</evidence>
<reference evidence="3" key="1">
    <citation type="journal article" date="2019" name="Mol. Biol. Evol.">
        <title>Blast fungal genomes show frequent chromosomal changes, gene gains and losses, and effector gene turnover.</title>
        <authorList>
            <person name="Gomez Luciano L.B."/>
            <person name="Jason Tsai I."/>
            <person name="Chuma I."/>
            <person name="Tosa Y."/>
            <person name="Chen Y.H."/>
            <person name="Li J.Y."/>
            <person name="Li M.Y."/>
            <person name="Jade Lu M.Y."/>
            <person name="Nakayashiki H."/>
            <person name="Li W.H."/>
        </authorList>
    </citation>
    <scope>NUCLEOTIDE SEQUENCE</scope>
    <source>
        <strain evidence="3">NI907</strain>
    </source>
</reference>
<proteinExistence type="predicted"/>
<feature type="compositionally biased region" description="Polar residues" evidence="1">
    <location>
        <begin position="80"/>
        <end position="91"/>
    </location>
</feature>
<name>A0A6P8BE15_PYRGI</name>
<protein>
    <submittedName>
        <fullName evidence="3">Uncharacterized protein</fullName>
    </submittedName>
</protein>
<accession>A0A6P8BE15</accession>
<dbReference type="KEGG" id="pgri:PgNI_02958"/>
<reference evidence="3" key="2">
    <citation type="submission" date="2019-10" db="EMBL/GenBank/DDBJ databases">
        <authorList>
            <consortium name="NCBI Genome Project"/>
        </authorList>
    </citation>
    <scope>NUCLEOTIDE SEQUENCE</scope>
    <source>
        <strain evidence="3">NI907</strain>
    </source>
</reference>
<reference evidence="3" key="3">
    <citation type="submission" date="2025-08" db="UniProtKB">
        <authorList>
            <consortium name="RefSeq"/>
        </authorList>
    </citation>
    <scope>IDENTIFICATION</scope>
    <source>
        <strain evidence="3">NI907</strain>
    </source>
</reference>